<dbReference type="PANTHER" id="PTHR47683">
    <property type="entry name" value="PSEUDOURIDINE SYNTHASE FAMILY PROTEIN-RELATED"/>
    <property type="match status" value="1"/>
</dbReference>
<dbReference type="RefSeq" id="WP_123712208.1">
    <property type="nucleotide sequence ID" value="NZ_RKHR01000004.1"/>
</dbReference>
<dbReference type="CDD" id="cd00165">
    <property type="entry name" value="S4"/>
    <property type="match status" value="1"/>
</dbReference>
<dbReference type="Proteomes" id="UP000275394">
    <property type="component" value="Unassembled WGS sequence"/>
</dbReference>
<evidence type="ECO:0000256" key="3">
    <source>
        <dbReference type="ARBA" id="ARBA00023235"/>
    </source>
</evidence>
<dbReference type="GO" id="GO:0000455">
    <property type="term" value="P:enzyme-directed rRNA pseudouridine synthesis"/>
    <property type="evidence" value="ECO:0007669"/>
    <property type="project" value="UniProtKB-ARBA"/>
</dbReference>
<dbReference type="SMART" id="SM00363">
    <property type="entry name" value="S4"/>
    <property type="match status" value="1"/>
</dbReference>
<evidence type="ECO:0000259" key="8">
    <source>
        <dbReference type="SMART" id="SM00363"/>
    </source>
</evidence>
<gene>
    <name evidence="9" type="ORF">EDC56_1854</name>
</gene>
<dbReference type="GO" id="GO:0003723">
    <property type="term" value="F:RNA binding"/>
    <property type="evidence" value="ECO:0007669"/>
    <property type="project" value="UniProtKB-KW"/>
</dbReference>
<dbReference type="PANTHER" id="PTHR47683:SF4">
    <property type="entry name" value="PSEUDOURIDINE SYNTHASE"/>
    <property type="match status" value="1"/>
</dbReference>
<comment type="catalytic activity">
    <reaction evidence="4">
        <text>uridine(516) in 16S rRNA = pseudouridine(516) in 16S rRNA</text>
        <dbReference type="Rhea" id="RHEA:38867"/>
        <dbReference type="Rhea" id="RHEA-COMP:10089"/>
        <dbReference type="Rhea" id="RHEA-COMP:10090"/>
        <dbReference type="ChEBI" id="CHEBI:65314"/>
        <dbReference type="ChEBI" id="CHEBI:65315"/>
        <dbReference type="EC" id="5.4.99.19"/>
    </reaction>
</comment>
<dbReference type="InterPro" id="IPR002942">
    <property type="entry name" value="S4_RNA-bd"/>
</dbReference>
<dbReference type="InterPro" id="IPR042092">
    <property type="entry name" value="PsdUridine_s_RsuA/RluB/E/F_cat"/>
</dbReference>
<comment type="function">
    <text evidence="5">Responsible for synthesis of pseudouridine from uracil-516 in 16S ribosomal RNA.</text>
</comment>
<dbReference type="EMBL" id="RKHR01000004">
    <property type="protein sequence ID" value="ROS01413.1"/>
    <property type="molecule type" value="Genomic_DNA"/>
</dbReference>
<dbReference type="InterPro" id="IPR000748">
    <property type="entry name" value="PsdUridine_synth_RsuA/RluB/E/F"/>
</dbReference>
<evidence type="ECO:0000256" key="5">
    <source>
        <dbReference type="ARBA" id="ARBA00037590"/>
    </source>
</evidence>
<reference evidence="9 10" key="1">
    <citation type="submission" date="2018-11" db="EMBL/GenBank/DDBJ databases">
        <title>Genomic Encyclopedia of Type Strains, Phase IV (KMG-IV): sequencing the most valuable type-strain genomes for metagenomic binning, comparative biology and taxonomic classification.</title>
        <authorList>
            <person name="Goeker M."/>
        </authorList>
    </citation>
    <scope>NUCLEOTIDE SEQUENCE [LARGE SCALE GENOMIC DNA]</scope>
    <source>
        <strain evidence="9 10">DSM 100316</strain>
    </source>
</reference>
<keyword evidence="2 6" id="KW-0694">RNA-binding</keyword>
<dbReference type="CDD" id="cd02553">
    <property type="entry name" value="PseudoU_synth_RsuA"/>
    <property type="match status" value="1"/>
</dbReference>
<name>A0A3N2DNM9_9GAMM</name>
<dbReference type="Gene3D" id="3.30.70.1560">
    <property type="entry name" value="Alpha-L RNA-binding motif"/>
    <property type="match status" value="1"/>
</dbReference>
<sequence length="229" mass="25839">MRIDRFISNNSCYSRKDVRKLISQRRVTIDDLRVVSVSSRVTAEAVVRLDDEIVEARGERYFMLHKPAGYLSASSDGHHQLVFDLLTDEDCSELHVAGRLDLDTTGLLLISSDGQWSHRVTSPKKKVGKCYRVTAADPVTDDYVQQFAEGVYLRYDDVTTRPAEFVITGSHEGLLTIHEGRYHQVKRMFAALGNRVEELHRESIGLLPLDDGLAPGEYRALTSEEVALF</sequence>
<dbReference type="EC" id="5.4.99.-" evidence="7"/>
<dbReference type="Pfam" id="PF01479">
    <property type="entry name" value="S4"/>
    <property type="match status" value="1"/>
</dbReference>
<proteinExistence type="inferred from homology"/>
<dbReference type="InterPro" id="IPR020103">
    <property type="entry name" value="PsdUridine_synth_cat_dom_sf"/>
</dbReference>
<keyword evidence="10" id="KW-1185">Reference proteome</keyword>
<evidence type="ECO:0000256" key="2">
    <source>
        <dbReference type="ARBA" id="ARBA00022884"/>
    </source>
</evidence>
<comment type="caution">
    <text evidence="9">The sequence shown here is derived from an EMBL/GenBank/DDBJ whole genome shotgun (WGS) entry which is preliminary data.</text>
</comment>
<accession>A0A3N2DNM9</accession>
<dbReference type="AlphaFoldDB" id="A0A3N2DNM9"/>
<dbReference type="NCBIfam" id="TIGR00093">
    <property type="entry name" value="pseudouridine synthase"/>
    <property type="match status" value="1"/>
</dbReference>
<dbReference type="InterPro" id="IPR018496">
    <property type="entry name" value="PsdUridine_synth_RsuA/RluB_CS"/>
</dbReference>
<dbReference type="InterPro" id="IPR020094">
    <property type="entry name" value="TruA/RsuA/RluB/E/F_N"/>
</dbReference>
<dbReference type="Gene3D" id="3.10.290.10">
    <property type="entry name" value="RNA-binding S4 domain"/>
    <property type="match status" value="1"/>
</dbReference>
<organism evidence="9 10">
    <name type="scientific">Sinobacterium caligoides</name>
    <dbReference type="NCBI Taxonomy" id="933926"/>
    <lineage>
        <taxon>Bacteria</taxon>
        <taxon>Pseudomonadati</taxon>
        <taxon>Pseudomonadota</taxon>
        <taxon>Gammaproteobacteria</taxon>
        <taxon>Cellvibrionales</taxon>
        <taxon>Spongiibacteraceae</taxon>
        <taxon>Sinobacterium</taxon>
    </lineage>
</organism>
<evidence type="ECO:0000256" key="7">
    <source>
        <dbReference type="RuleBase" id="RU003887"/>
    </source>
</evidence>
<dbReference type="GO" id="GO:0005829">
    <property type="term" value="C:cytosol"/>
    <property type="evidence" value="ECO:0007669"/>
    <property type="project" value="UniProtKB-ARBA"/>
</dbReference>
<keyword evidence="3 7" id="KW-0413">Isomerase</keyword>
<protein>
    <recommendedName>
        <fullName evidence="7">Pseudouridine synthase</fullName>
        <ecNumber evidence="7">5.4.99.-</ecNumber>
    </recommendedName>
</protein>
<dbReference type="Pfam" id="PF00849">
    <property type="entry name" value="PseudoU_synth_2"/>
    <property type="match status" value="1"/>
</dbReference>
<dbReference type="InterPro" id="IPR050343">
    <property type="entry name" value="RsuA_PseudoU_synthase"/>
</dbReference>
<dbReference type="GO" id="GO:0160136">
    <property type="term" value="F:16S rRNA pseudouridine(516) synthase activity"/>
    <property type="evidence" value="ECO:0007669"/>
    <property type="project" value="UniProtKB-EC"/>
</dbReference>
<comment type="similarity">
    <text evidence="1 7">Belongs to the pseudouridine synthase RsuA family.</text>
</comment>
<dbReference type="PROSITE" id="PS01149">
    <property type="entry name" value="PSI_RSU"/>
    <property type="match status" value="1"/>
</dbReference>
<evidence type="ECO:0000256" key="4">
    <source>
        <dbReference type="ARBA" id="ARBA00036749"/>
    </source>
</evidence>
<dbReference type="PROSITE" id="PS50889">
    <property type="entry name" value="S4"/>
    <property type="match status" value="1"/>
</dbReference>
<dbReference type="OrthoDB" id="9807213at2"/>
<evidence type="ECO:0000256" key="6">
    <source>
        <dbReference type="PROSITE-ProRule" id="PRU00182"/>
    </source>
</evidence>
<dbReference type="SUPFAM" id="SSF55120">
    <property type="entry name" value="Pseudouridine synthase"/>
    <property type="match status" value="1"/>
</dbReference>
<evidence type="ECO:0000313" key="9">
    <source>
        <dbReference type="EMBL" id="ROS01413.1"/>
    </source>
</evidence>
<dbReference type="InterPro" id="IPR006145">
    <property type="entry name" value="PsdUridine_synth_RsuA/RluA"/>
</dbReference>
<dbReference type="SUPFAM" id="SSF55174">
    <property type="entry name" value="Alpha-L RNA-binding motif"/>
    <property type="match status" value="1"/>
</dbReference>
<evidence type="ECO:0000256" key="1">
    <source>
        <dbReference type="ARBA" id="ARBA00008348"/>
    </source>
</evidence>
<dbReference type="Gene3D" id="3.30.70.580">
    <property type="entry name" value="Pseudouridine synthase I, catalytic domain, N-terminal subdomain"/>
    <property type="match status" value="1"/>
</dbReference>
<evidence type="ECO:0000313" key="10">
    <source>
        <dbReference type="Proteomes" id="UP000275394"/>
    </source>
</evidence>
<dbReference type="InterPro" id="IPR036986">
    <property type="entry name" value="S4_RNA-bd_sf"/>
</dbReference>
<dbReference type="FunFam" id="3.30.70.1560:FF:000001">
    <property type="entry name" value="Pseudouridine synthase"/>
    <property type="match status" value="1"/>
</dbReference>
<feature type="domain" description="RNA-binding S4" evidence="8">
    <location>
        <begin position="1"/>
        <end position="59"/>
    </location>
</feature>